<comment type="caution">
    <text evidence="2">The sequence shown here is derived from an EMBL/GenBank/DDBJ whole genome shotgun (WGS) entry which is preliminary data.</text>
</comment>
<sequence length="181" mass="20409">MLTTFSITGFLILLGTIAIMVLLIKRINIKFLKHPFMKITLTVAAVAFIFYSYLSINKPLESHSRIFNGENPTIMIATIENEGFAGFTIRDVTVNGGEIPKEVRLVTSTTKGMPRPADWDERAQGSQDYQFQDTQAQTIPPTDEESGTYYGIGIENDQPIKTIDITYTYFGFPFEKVIEHN</sequence>
<dbReference type="AlphaFoldDB" id="A0A4Z0GZ45"/>
<keyword evidence="3" id="KW-1185">Reference proteome</keyword>
<evidence type="ECO:0000256" key="1">
    <source>
        <dbReference type="SAM" id="Phobius"/>
    </source>
</evidence>
<reference evidence="2 3" key="1">
    <citation type="journal article" date="2003" name="Int. J. Syst. Evol. Microbiol.">
        <title>Halobacillus salinus sp. nov., isolated from a salt lake on the coast of the East Sea in Korea.</title>
        <authorList>
            <person name="Yoon J.H."/>
            <person name="Kang K.H."/>
            <person name="Park Y.H."/>
        </authorList>
    </citation>
    <scope>NUCLEOTIDE SEQUENCE [LARGE SCALE GENOMIC DNA]</scope>
    <source>
        <strain evidence="2 3">HSL-3</strain>
    </source>
</reference>
<feature type="transmembrane region" description="Helical" evidence="1">
    <location>
        <begin position="36"/>
        <end position="54"/>
    </location>
</feature>
<accession>A0A4Z0GZ45</accession>
<evidence type="ECO:0000313" key="3">
    <source>
        <dbReference type="Proteomes" id="UP000297982"/>
    </source>
</evidence>
<keyword evidence="1" id="KW-0812">Transmembrane</keyword>
<keyword evidence="1" id="KW-1133">Transmembrane helix</keyword>
<dbReference type="Proteomes" id="UP000297982">
    <property type="component" value="Unassembled WGS sequence"/>
</dbReference>
<protein>
    <submittedName>
        <fullName evidence="2">Uncharacterized protein</fullName>
    </submittedName>
</protein>
<name>A0A4Z0GZ45_9BACI</name>
<gene>
    <name evidence="2" type="ORF">E4663_00300</name>
</gene>
<proteinExistence type="predicted"/>
<organism evidence="2 3">
    <name type="scientific">Halobacillus salinus</name>
    <dbReference type="NCBI Taxonomy" id="192814"/>
    <lineage>
        <taxon>Bacteria</taxon>
        <taxon>Bacillati</taxon>
        <taxon>Bacillota</taxon>
        <taxon>Bacilli</taxon>
        <taxon>Bacillales</taxon>
        <taxon>Bacillaceae</taxon>
        <taxon>Halobacillus</taxon>
    </lineage>
</organism>
<feature type="transmembrane region" description="Helical" evidence="1">
    <location>
        <begin position="6"/>
        <end position="24"/>
    </location>
</feature>
<dbReference type="EMBL" id="SRJC01000001">
    <property type="protein sequence ID" value="TGB03483.1"/>
    <property type="molecule type" value="Genomic_DNA"/>
</dbReference>
<evidence type="ECO:0000313" key="2">
    <source>
        <dbReference type="EMBL" id="TGB03483.1"/>
    </source>
</evidence>
<dbReference type="RefSeq" id="WP_135326214.1">
    <property type="nucleotide sequence ID" value="NZ_SRJC01000001.1"/>
</dbReference>
<keyword evidence="1" id="KW-0472">Membrane</keyword>
<dbReference type="STRING" id="192814.GCA_900166575_00351"/>